<dbReference type="EMBL" id="VWXC01000003">
    <property type="protein sequence ID" value="NIG18349.1"/>
    <property type="molecule type" value="Genomic_DNA"/>
</dbReference>
<dbReference type="RefSeq" id="WP_058961653.1">
    <property type="nucleotide sequence ID" value="NZ_VWXC01000003.1"/>
</dbReference>
<accession>A0ABX0RMQ6</accession>
<name>A0ABX0RMQ6_9GAMM</name>
<proteinExistence type="predicted"/>
<comment type="caution">
    <text evidence="1">The sequence shown here is derived from an EMBL/GenBank/DDBJ whole genome shotgun (WGS) entry which is preliminary data.</text>
</comment>
<evidence type="ECO:0000313" key="2">
    <source>
        <dbReference type="Proteomes" id="UP001515780"/>
    </source>
</evidence>
<sequence>MFKFDMQIEQNYASFFDAESGNAVFVDSFDNEEFDVRMGTLSYSAHVATVHALSNEELNRKLSEVAAQHYDHNGTTTPGFGS</sequence>
<evidence type="ECO:0000313" key="1">
    <source>
        <dbReference type="EMBL" id="NIG18349.1"/>
    </source>
</evidence>
<organism evidence="1 2">
    <name type="scientific">Candidatus Pantoea communis</name>
    <dbReference type="NCBI Taxonomy" id="2608354"/>
    <lineage>
        <taxon>Bacteria</taxon>
        <taxon>Pseudomonadati</taxon>
        <taxon>Pseudomonadota</taxon>
        <taxon>Gammaproteobacteria</taxon>
        <taxon>Enterobacterales</taxon>
        <taxon>Erwiniaceae</taxon>
        <taxon>Pantoea</taxon>
    </lineage>
</organism>
<dbReference type="Proteomes" id="UP001515780">
    <property type="component" value="Unassembled WGS sequence"/>
</dbReference>
<gene>
    <name evidence="1" type="ORF">F3J37_06590</name>
</gene>
<protein>
    <submittedName>
        <fullName evidence="1">Uncharacterized protein</fullName>
    </submittedName>
</protein>
<reference evidence="1 2" key="1">
    <citation type="journal article" date="2019" name="bioRxiv">
        <title>Bacteria contribute to plant secondary compound degradation in a generalist herbivore system.</title>
        <authorList>
            <person name="Francoeur C.B."/>
            <person name="Khadempour L."/>
            <person name="Moreira-Soto R.D."/>
            <person name="Gotting K."/>
            <person name="Book A.J."/>
            <person name="Pinto-Tomas A.A."/>
            <person name="Keefover-Ring K."/>
            <person name="Currie C.R."/>
        </authorList>
    </citation>
    <scope>NUCLEOTIDE SEQUENCE [LARGE SCALE GENOMIC DNA]</scope>
    <source>
        <strain evidence="1">Al-1710</strain>
    </source>
</reference>
<keyword evidence="2" id="KW-1185">Reference proteome</keyword>